<reference evidence="2" key="1">
    <citation type="submission" date="2020-01" db="EMBL/GenBank/DDBJ databases">
        <authorList>
            <person name="Meier V. D."/>
            <person name="Meier V D."/>
        </authorList>
    </citation>
    <scope>NUCLEOTIDE SEQUENCE</scope>
    <source>
        <strain evidence="2">HLG_WM_MAG_04</strain>
    </source>
</reference>
<evidence type="ECO:0000313" key="2">
    <source>
        <dbReference type="EMBL" id="CAA6811339.1"/>
    </source>
</evidence>
<organism evidence="2">
    <name type="scientific">uncultured Sulfurovum sp</name>
    <dbReference type="NCBI Taxonomy" id="269237"/>
    <lineage>
        <taxon>Bacteria</taxon>
        <taxon>Pseudomonadati</taxon>
        <taxon>Campylobacterota</taxon>
        <taxon>Epsilonproteobacteria</taxon>
        <taxon>Campylobacterales</taxon>
        <taxon>Sulfurovaceae</taxon>
        <taxon>Sulfurovum</taxon>
        <taxon>environmental samples</taxon>
    </lineage>
</organism>
<proteinExistence type="predicted"/>
<dbReference type="Pfam" id="PF13439">
    <property type="entry name" value="Glyco_transf_4"/>
    <property type="match status" value="1"/>
</dbReference>
<dbReference type="SUPFAM" id="SSF53756">
    <property type="entry name" value="UDP-Glycosyltransferase/glycogen phosphorylase"/>
    <property type="match status" value="1"/>
</dbReference>
<dbReference type="InterPro" id="IPR028098">
    <property type="entry name" value="Glyco_trans_4-like_N"/>
</dbReference>
<gene>
    <name evidence="2" type="ORF">HELGO_WM5411</name>
</gene>
<dbReference type="PANTHER" id="PTHR12526">
    <property type="entry name" value="GLYCOSYLTRANSFERASE"/>
    <property type="match status" value="1"/>
</dbReference>
<dbReference type="Gene3D" id="3.40.50.2000">
    <property type="entry name" value="Glycogen Phosphorylase B"/>
    <property type="match status" value="2"/>
</dbReference>
<feature type="domain" description="Glycosyltransferase subfamily 4-like N-terminal" evidence="1">
    <location>
        <begin position="13"/>
        <end position="174"/>
    </location>
</feature>
<dbReference type="AlphaFoldDB" id="A0A6S6SS14"/>
<dbReference type="Pfam" id="PF13692">
    <property type="entry name" value="Glyco_trans_1_4"/>
    <property type="match status" value="1"/>
</dbReference>
<name>A0A6S6SS14_9BACT</name>
<protein>
    <recommendedName>
        <fullName evidence="1">Glycosyltransferase subfamily 4-like N-terminal domain-containing protein</fullName>
    </recommendedName>
</protein>
<dbReference type="EMBL" id="CACVAX010000034">
    <property type="protein sequence ID" value="CAA6811339.1"/>
    <property type="molecule type" value="Genomic_DNA"/>
</dbReference>
<evidence type="ECO:0000259" key="1">
    <source>
        <dbReference type="Pfam" id="PF13439"/>
    </source>
</evidence>
<dbReference type="GO" id="GO:0016757">
    <property type="term" value="F:glycosyltransferase activity"/>
    <property type="evidence" value="ECO:0007669"/>
    <property type="project" value="UniProtKB-ARBA"/>
</dbReference>
<accession>A0A6S6SS14</accession>
<dbReference type="PANTHER" id="PTHR12526:SF630">
    <property type="entry name" value="GLYCOSYLTRANSFERASE"/>
    <property type="match status" value="1"/>
</dbReference>
<sequence length="369" mass="42223">MIKVLLAIRSLDIGGAEKQFIELVKHIDKFKFEVTVCTMYGGIQEPLIKNVSNITYVNFQKQGRYDFYSFYKNYSKLIEEVNPSVIYSFLGEMSLFSLWAKPKKTKIIWGFRTSDKDWSQYGKVSRGIFWLQKKFSSKVDKIISNSFASIEYHKEHGFDMQKAVVIANGIDTNRFQRDNEKRKLLRNEYGLNKDDIVIGMVARLDKIKGYLIFSEVAKRIVTEYENVYFVSVGGGSQEIQSKCEYILGEYNEKRFFWLGQQQNVEDIYSGFDIAVSASFGEGFSNSIAEAMSSSLACVVTDVGDSALIVDEYGVVVEAKEVDSLYDGLVEMLAKDYKFLGEESRKGVVENFSIEKMVKNTEKEIIKCVE</sequence>